<accession>V4B3L1</accession>
<evidence type="ECO:0000256" key="1">
    <source>
        <dbReference type="ARBA" id="ARBA00004251"/>
    </source>
</evidence>
<dbReference type="PRINTS" id="PR00205">
    <property type="entry name" value="CADHERIN"/>
</dbReference>
<dbReference type="InterPro" id="IPR015919">
    <property type="entry name" value="Cadherin-like_sf"/>
</dbReference>
<dbReference type="PANTHER" id="PTHR24028">
    <property type="entry name" value="CADHERIN-87A"/>
    <property type="match status" value="1"/>
</dbReference>
<dbReference type="Proteomes" id="UP000030746">
    <property type="component" value="Unassembled WGS sequence"/>
</dbReference>
<evidence type="ECO:0000313" key="14">
    <source>
        <dbReference type="EMBL" id="ESP01956.1"/>
    </source>
</evidence>
<dbReference type="SMART" id="SM00112">
    <property type="entry name" value="CA"/>
    <property type="match status" value="7"/>
</dbReference>
<dbReference type="KEGG" id="lgi:LOTGIDRAFT_52062"/>
<dbReference type="Pfam" id="PF08266">
    <property type="entry name" value="Cadherin_2"/>
    <property type="match status" value="1"/>
</dbReference>
<evidence type="ECO:0000256" key="5">
    <source>
        <dbReference type="ARBA" id="ARBA00022737"/>
    </source>
</evidence>
<feature type="domain" description="Cadherin" evidence="13">
    <location>
        <begin position="220"/>
        <end position="327"/>
    </location>
</feature>
<dbReference type="SUPFAM" id="SSF49313">
    <property type="entry name" value="Cadherin-like"/>
    <property type="match status" value="7"/>
</dbReference>
<feature type="non-terminal residue" evidence="14">
    <location>
        <position position="798"/>
    </location>
</feature>
<evidence type="ECO:0000256" key="4">
    <source>
        <dbReference type="ARBA" id="ARBA00022729"/>
    </source>
</evidence>
<reference evidence="14 15" key="1">
    <citation type="journal article" date="2013" name="Nature">
        <title>Insights into bilaterian evolution from three spiralian genomes.</title>
        <authorList>
            <person name="Simakov O."/>
            <person name="Marletaz F."/>
            <person name="Cho S.J."/>
            <person name="Edsinger-Gonzales E."/>
            <person name="Havlak P."/>
            <person name="Hellsten U."/>
            <person name="Kuo D.H."/>
            <person name="Larsson T."/>
            <person name="Lv J."/>
            <person name="Arendt D."/>
            <person name="Savage R."/>
            <person name="Osoegawa K."/>
            <person name="de Jong P."/>
            <person name="Grimwood J."/>
            <person name="Chapman J.A."/>
            <person name="Shapiro H."/>
            <person name="Aerts A."/>
            <person name="Otillar R.P."/>
            <person name="Terry A.Y."/>
            <person name="Boore J.L."/>
            <person name="Grigoriev I.V."/>
            <person name="Lindberg D.R."/>
            <person name="Seaver E.C."/>
            <person name="Weisblat D.A."/>
            <person name="Putnam N.H."/>
            <person name="Rokhsar D.S."/>
        </authorList>
    </citation>
    <scope>NUCLEOTIDE SEQUENCE [LARGE SCALE GENOMIC DNA]</scope>
</reference>
<keyword evidence="8 12" id="KW-1133">Transmembrane helix</keyword>
<organism evidence="14 15">
    <name type="scientific">Lottia gigantea</name>
    <name type="common">Giant owl limpet</name>
    <dbReference type="NCBI Taxonomy" id="225164"/>
    <lineage>
        <taxon>Eukaryota</taxon>
        <taxon>Metazoa</taxon>
        <taxon>Spiralia</taxon>
        <taxon>Lophotrochozoa</taxon>
        <taxon>Mollusca</taxon>
        <taxon>Gastropoda</taxon>
        <taxon>Patellogastropoda</taxon>
        <taxon>Lottioidea</taxon>
        <taxon>Lottiidae</taxon>
        <taxon>Lottia</taxon>
    </lineage>
</organism>
<keyword evidence="4" id="KW-0732">Signal</keyword>
<dbReference type="InterPro" id="IPR020894">
    <property type="entry name" value="Cadherin_CS"/>
</dbReference>
<evidence type="ECO:0000256" key="2">
    <source>
        <dbReference type="ARBA" id="ARBA00022475"/>
    </source>
</evidence>
<dbReference type="FunFam" id="2.60.40.60:FF:000002">
    <property type="entry name" value="Protocadherin alpha 2"/>
    <property type="match status" value="1"/>
</dbReference>
<dbReference type="FunFam" id="2.60.40.60:FF:000020">
    <property type="entry name" value="Dachsous cadherin-related 1b"/>
    <property type="match status" value="2"/>
</dbReference>
<dbReference type="GO" id="GO:0005886">
    <property type="term" value="C:plasma membrane"/>
    <property type="evidence" value="ECO:0007669"/>
    <property type="project" value="UniProtKB-SubCell"/>
</dbReference>
<feature type="domain" description="Cadherin" evidence="13">
    <location>
        <begin position="1"/>
        <end position="108"/>
    </location>
</feature>
<name>V4B3L1_LOTGI</name>
<dbReference type="Pfam" id="PF00028">
    <property type="entry name" value="Cadherin"/>
    <property type="match status" value="6"/>
</dbReference>
<keyword evidence="7" id="KW-0130">Cell adhesion</keyword>
<keyword evidence="3 12" id="KW-0812">Transmembrane</keyword>
<keyword evidence="15" id="KW-1185">Reference proteome</keyword>
<keyword evidence="5" id="KW-0677">Repeat</keyword>
<evidence type="ECO:0000313" key="15">
    <source>
        <dbReference type="Proteomes" id="UP000030746"/>
    </source>
</evidence>
<feature type="domain" description="Cadherin" evidence="13">
    <location>
        <begin position="439"/>
        <end position="540"/>
    </location>
</feature>
<proteinExistence type="predicted"/>
<evidence type="ECO:0000256" key="10">
    <source>
        <dbReference type="ARBA" id="ARBA00023180"/>
    </source>
</evidence>
<dbReference type="PANTHER" id="PTHR24028:SF146">
    <property type="entry name" value="CADHERIN 96CB, ISOFORM D-RELATED"/>
    <property type="match status" value="1"/>
</dbReference>
<dbReference type="Gene3D" id="2.60.40.60">
    <property type="entry name" value="Cadherins"/>
    <property type="match status" value="7"/>
</dbReference>
<dbReference type="InterPro" id="IPR002126">
    <property type="entry name" value="Cadherin-like_dom"/>
</dbReference>
<dbReference type="InterPro" id="IPR013164">
    <property type="entry name" value="Cadherin_N"/>
</dbReference>
<dbReference type="HOGENOM" id="CLU_006480_5_1_1"/>
<keyword evidence="6 11" id="KW-0106">Calcium</keyword>
<evidence type="ECO:0000256" key="8">
    <source>
        <dbReference type="ARBA" id="ARBA00022989"/>
    </source>
</evidence>
<keyword evidence="9 12" id="KW-0472">Membrane</keyword>
<evidence type="ECO:0000259" key="13">
    <source>
        <dbReference type="PROSITE" id="PS50268"/>
    </source>
</evidence>
<dbReference type="PROSITE" id="PS00232">
    <property type="entry name" value="CADHERIN_1"/>
    <property type="match status" value="3"/>
</dbReference>
<feature type="domain" description="Cadherin" evidence="13">
    <location>
        <begin position="334"/>
        <end position="438"/>
    </location>
</feature>
<evidence type="ECO:0000256" key="9">
    <source>
        <dbReference type="ARBA" id="ARBA00023136"/>
    </source>
</evidence>
<dbReference type="FunFam" id="2.60.40.60:FF:000092">
    <property type="entry name" value="Protocadherin 8"/>
    <property type="match status" value="1"/>
</dbReference>
<evidence type="ECO:0000256" key="3">
    <source>
        <dbReference type="ARBA" id="ARBA00022692"/>
    </source>
</evidence>
<dbReference type="EMBL" id="KB200329">
    <property type="protein sequence ID" value="ESP01956.1"/>
    <property type="molecule type" value="Genomic_DNA"/>
</dbReference>
<sequence>IKEEAGIGSDVGDLSSSATFYANMSADEKASLRFGILSKNREPASLFSIGEQDGVLKVNGRIDREFLCDYSGTCVLEFDVAIHSESSFSNIAGVQVTVLDINDNEPSFPANEVLLEVSEGAKVGKEFKITGAADRDSLEEYKIQKYGLTLQENIFSLTSTKNSDGSSVINLRLETALDREKNENYSFNIVATDGGNPPKSGTMRVKVTVTDENDNPPVFTNSTYILNIKEDTPINFSVLKLKAIDMDVGQNGKVRYDFSPLQSAKGRSLFNIDGLSGDLTVAGDLSYEAGTSQDLYIVALDGGSPPLKTQKKVRVNILDNGNNPPRVTMTTLSTGETDVMEIPESATVGFFVAFVEVEDSDPGQSGQFECTTSNTSIFKLEIQAGKGYKVLLNTVLNRETQDSYDLRVTCTDQGEPPMSSTATLSLLVTDVNDKTPVFSHRIYNATIAENNSIGDFLVTVRATDDDIGVNAEIDYSVANNDRRISVSSSGIISARSIFDREEESKIIFTVLATDRGSSPLVGSAQVVVHILDKNDNRPAFVKPFYQMDIQENEVPGTSIGQIKAEDKDDLQNGQIEYFMAGSEGGVVPFEVLANGTVRSTKMLNREHNNKYTFTALARDKGSKPLTNSVDVIVTVKDINDNKPVVLFPTSGNHTVLISAFPESKSVIGKIIAYDEDSQENSKLHFSIVEGNDQGVFEIGDESGEIMVVNNWKLQSDHIYDLTIKVRDSGNPVLFDTTKLRVEASFDNITLGDAVPVKSDKYIVIAATVAGATCVLSLIIITAICLVLRGEKRKATAQP</sequence>
<evidence type="ECO:0000256" key="12">
    <source>
        <dbReference type="SAM" id="Phobius"/>
    </source>
</evidence>
<protein>
    <recommendedName>
        <fullName evidence="13">Cadherin domain-containing protein</fullName>
    </recommendedName>
</protein>
<dbReference type="GeneID" id="20251209"/>
<feature type="domain" description="Cadherin" evidence="13">
    <location>
        <begin position="541"/>
        <end position="645"/>
    </location>
</feature>
<evidence type="ECO:0000256" key="6">
    <source>
        <dbReference type="ARBA" id="ARBA00022837"/>
    </source>
</evidence>
<feature type="domain" description="Cadherin" evidence="13">
    <location>
        <begin position="109"/>
        <end position="219"/>
    </location>
</feature>
<keyword evidence="2" id="KW-1003">Cell membrane</keyword>
<feature type="non-terminal residue" evidence="14">
    <location>
        <position position="1"/>
    </location>
</feature>
<dbReference type="OrthoDB" id="6252479at2759"/>
<dbReference type="AlphaFoldDB" id="V4B3L1"/>
<dbReference type="FunFam" id="2.60.40.60:FF:000004">
    <property type="entry name" value="Protocadherin 1 gamma 2"/>
    <property type="match status" value="1"/>
</dbReference>
<evidence type="ECO:0000256" key="7">
    <source>
        <dbReference type="ARBA" id="ARBA00022889"/>
    </source>
</evidence>
<evidence type="ECO:0000256" key="11">
    <source>
        <dbReference type="PROSITE-ProRule" id="PRU00043"/>
    </source>
</evidence>
<gene>
    <name evidence="14" type="ORF">LOTGIDRAFT_52062</name>
</gene>
<dbReference type="OMA" id="QFLMINA"/>
<dbReference type="FunFam" id="2.60.40.60:FF:000007">
    <property type="entry name" value="Protocadherin alpha 2"/>
    <property type="match status" value="1"/>
</dbReference>
<dbReference type="CDD" id="cd11304">
    <property type="entry name" value="Cadherin_repeat"/>
    <property type="match status" value="7"/>
</dbReference>
<dbReference type="CTD" id="20251209"/>
<dbReference type="GO" id="GO:0005509">
    <property type="term" value="F:calcium ion binding"/>
    <property type="evidence" value="ECO:0007669"/>
    <property type="project" value="UniProtKB-UniRule"/>
</dbReference>
<comment type="subcellular location">
    <subcellularLocation>
        <location evidence="1">Cell membrane</location>
        <topology evidence="1">Single-pass type I membrane protein</topology>
    </subcellularLocation>
</comment>
<feature type="transmembrane region" description="Helical" evidence="12">
    <location>
        <begin position="761"/>
        <end position="787"/>
    </location>
</feature>
<dbReference type="PROSITE" id="PS50268">
    <property type="entry name" value="CADHERIN_2"/>
    <property type="match status" value="7"/>
</dbReference>
<feature type="domain" description="Cadherin" evidence="13">
    <location>
        <begin position="665"/>
        <end position="757"/>
    </location>
</feature>
<keyword evidence="10" id="KW-0325">Glycoprotein</keyword>
<dbReference type="InterPro" id="IPR050174">
    <property type="entry name" value="Protocadherin/Cadherin-CA"/>
</dbReference>
<dbReference type="GO" id="GO:0007156">
    <property type="term" value="P:homophilic cell adhesion via plasma membrane adhesion molecules"/>
    <property type="evidence" value="ECO:0007669"/>
    <property type="project" value="InterPro"/>
</dbReference>
<dbReference type="RefSeq" id="XP_009047114.1">
    <property type="nucleotide sequence ID" value="XM_009048866.1"/>
</dbReference>